<dbReference type="Pfam" id="PF12729">
    <property type="entry name" value="4HB_MCP_1"/>
    <property type="match status" value="1"/>
</dbReference>
<dbReference type="AlphaFoldDB" id="A0A3D9IS30"/>
<evidence type="ECO:0000256" key="4">
    <source>
        <dbReference type="ARBA" id="ARBA00023224"/>
    </source>
</evidence>
<dbReference type="PROSITE" id="PS50111">
    <property type="entry name" value="CHEMOTAXIS_TRANSDUC_2"/>
    <property type="match status" value="1"/>
</dbReference>
<evidence type="ECO:0000313" key="11">
    <source>
        <dbReference type="Proteomes" id="UP000256977"/>
    </source>
</evidence>
<dbReference type="Pfam" id="PF00015">
    <property type="entry name" value="MCPsignal"/>
    <property type="match status" value="1"/>
</dbReference>
<evidence type="ECO:0000256" key="2">
    <source>
        <dbReference type="ARBA" id="ARBA00022475"/>
    </source>
</evidence>
<evidence type="ECO:0000313" key="10">
    <source>
        <dbReference type="EMBL" id="RED64562.1"/>
    </source>
</evidence>
<name>A0A3D9IS30_9BACL</name>
<dbReference type="Proteomes" id="UP000256977">
    <property type="component" value="Unassembled WGS sequence"/>
</dbReference>
<gene>
    <name evidence="10" type="ORF">DFP98_122115</name>
</gene>
<dbReference type="InterPro" id="IPR024478">
    <property type="entry name" value="HlyB_4HB_MCP"/>
</dbReference>
<keyword evidence="11" id="KW-1185">Reference proteome</keyword>
<dbReference type="CDD" id="cd06225">
    <property type="entry name" value="HAMP"/>
    <property type="match status" value="1"/>
</dbReference>
<keyword evidence="7" id="KW-1133">Transmembrane helix</keyword>
<dbReference type="Gene3D" id="1.10.287.950">
    <property type="entry name" value="Methyl-accepting chemotaxis protein"/>
    <property type="match status" value="1"/>
</dbReference>
<evidence type="ECO:0000256" key="7">
    <source>
        <dbReference type="SAM" id="Phobius"/>
    </source>
</evidence>
<reference evidence="10 11" key="1">
    <citation type="submission" date="2018-07" db="EMBL/GenBank/DDBJ databases">
        <title>Genomic Encyclopedia of Type Strains, Phase III (KMG-III): the genomes of soil and plant-associated and newly described type strains.</title>
        <authorList>
            <person name="Whitman W."/>
        </authorList>
    </citation>
    <scope>NUCLEOTIDE SEQUENCE [LARGE SCALE GENOMIC DNA]</scope>
    <source>
        <strain evidence="10 11">CECT 7287</strain>
    </source>
</reference>
<evidence type="ECO:0000259" key="9">
    <source>
        <dbReference type="PROSITE" id="PS50885"/>
    </source>
</evidence>
<keyword evidence="3 7" id="KW-0472">Membrane</keyword>
<comment type="caution">
    <text evidence="10">The sequence shown here is derived from an EMBL/GenBank/DDBJ whole genome shotgun (WGS) entry which is preliminary data.</text>
</comment>
<dbReference type="OrthoDB" id="358716at2"/>
<keyword evidence="2" id="KW-1003">Cell membrane</keyword>
<proteinExistence type="inferred from homology"/>
<dbReference type="SUPFAM" id="SSF58104">
    <property type="entry name" value="Methyl-accepting chemotaxis protein (MCP) signaling domain"/>
    <property type="match status" value="1"/>
</dbReference>
<protein>
    <submittedName>
        <fullName evidence="10">Methyl-accepting chemotaxis sensory transducer</fullName>
    </submittedName>
</protein>
<evidence type="ECO:0000256" key="5">
    <source>
        <dbReference type="ARBA" id="ARBA00029447"/>
    </source>
</evidence>
<keyword evidence="4 6" id="KW-0807">Transducer</keyword>
<evidence type="ECO:0000259" key="8">
    <source>
        <dbReference type="PROSITE" id="PS50111"/>
    </source>
</evidence>
<feature type="domain" description="Methyl-accepting transducer" evidence="8">
    <location>
        <begin position="284"/>
        <end position="520"/>
    </location>
</feature>
<dbReference type="PANTHER" id="PTHR32089:SF112">
    <property type="entry name" value="LYSOZYME-LIKE PROTEIN-RELATED"/>
    <property type="match status" value="1"/>
</dbReference>
<dbReference type="EMBL" id="QRDZ01000022">
    <property type="protein sequence ID" value="RED64562.1"/>
    <property type="molecule type" value="Genomic_DNA"/>
</dbReference>
<dbReference type="GO" id="GO:0007165">
    <property type="term" value="P:signal transduction"/>
    <property type="evidence" value="ECO:0007669"/>
    <property type="project" value="UniProtKB-KW"/>
</dbReference>
<feature type="domain" description="HAMP" evidence="9">
    <location>
        <begin position="213"/>
        <end position="265"/>
    </location>
</feature>
<dbReference type="Gene3D" id="6.10.340.10">
    <property type="match status" value="1"/>
</dbReference>
<evidence type="ECO:0000256" key="1">
    <source>
        <dbReference type="ARBA" id="ARBA00004236"/>
    </source>
</evidence>
<keyword evidence="7" id="KW-0812">Transmembrane</keyword>
<organism evidence="10 11">
    <name type="scientific">Cohnella phaseoli</name>
    <dbReference type="NCBI Taxonomy" id="456490"/>
    <lineage>
        <taxon>Bacteria</taxon>
        <taxon>Bacillati</taxon>
        <taxon>Bacillota</taxon>
        <taxon>Bacilli</taxon>
        <taxon>Bacillales</taxon>
        <taxon>Paenibacillaceae</taxon>
        <taxon>Cohnella</taxon>
    </lineage>
</organism>
<sequence length="570" mass="61832">MNWIRNWKIRTKIFSMLGLSILFLFAIGTIGTTFMQSMGNNARAIYEKQMIPNGLINKLLFGNSQIDLYQTELLVAVDQNLIMQIQEQITETRASNQATRKELEQIELSQRAQAEYQKFLDLIPKSNDARKKVDELVGNNKITEAYVAYATAFKPVRADMIDVLELAVKYNEEDAKAFYEESISSFQTATTLVLLLSALAIVLCSAVGFLITAFITRPVHQIQQLMAKAQDGDLTVHGSYRSRDEIGLLTTDFNQMIGGLKEVIVKISMESQSLSASSEQLLASSEQSNLTINQVVESIQSIASGADAQLHATEESAKAMEEMAEGIKRIAESSGDVSETSVEAAKQANDGNEAIQKAIDQMGLIRSAVNDSSQVVKQLGARSHEIGQIVNAITEIAAQTNLLALNAAIEAARAGEHGLGFAVVAGEVRKLAEQSRQSAEQIVAIIEQVKSETAYAIASMDNGNQVVNAGTEIMQEAGEAFRNSLYSVQAVSGQIQEVSAASEEMSASSQQVAASLHNMKSIAQVSFSNTESVAAASEEQLATLEEISSAVGSLTKMSQDLFDITQRFKS</sequence>
<comment type="subcellular location">
    <subcellularLocation>
        <location evidence="1">Cell membrane</location>
    </subcellularLocation>
</comment>
<dbReference type="InterPro" id="IPR004089">
    <property type="entry name" value="MCPsignal_dom"/>
</dbReference>
<dbReference type="SMART" id="SM00283">
    <property type="entry name" value="MA"/>
    <property type="match status" value="1"/>
</dbReference>
<accession>A0A3D9IS30</accession>
<dbReference type="SMART" id="SM00304">
    <property type="entry name" value="HAMP"/>
    <property type="match status" value="1"/>
</dbReference>
<dbReference type="PANTHER" id="PTHR32089">
    <property type="entry name" value="METHYL-ACCEPTING CHEMOTAXIS PROTEIN MCPB"/>
    <property type="match status" value="1"/>
</dbReference>
<dbReference type="PROSITE" id="PS50885">
    <property type="entry name" value="HAMP"/>
    <property type="match status" value="1"/>
</dbReference>
<feature type="transmembrane region" description="Helical" evidence="7">
    <location>
        <begin position="192"/>
        <end position="216"/>
    </location>
</feature>
<dbReference type="CDD" id="cd11386">
    <property type="entry name" value="MCP_signal"/>
    <property type="match status" value="1"/>
</dbReference>
<comment type="similarity">
    <text evidence="5">Belongs to the methyl-accepting chemotaxis (MCP) protein family.</text>
</comment>
<dbReference type="InterPro" id="IPR003660">
    <property type="entry name" value="HAMP_dom"/>
</dbReference>
<dbReference type="Pfam" id="PF00672">
    <property type="entry name" value="HAMP"/>
    <property type="match status" value="1"/>
</dbReference>
<evidence type="ECO:0000256" key="3">
    <source>
        <dbReference type="ARBA" id="ARBA00023136"/>
    </source>
</evidence>
<evidence type="ECO:0000256" key="6">
    <source>
        <dbReference type="PROSITE-ProRule" id="PRU00284"/>
    </source>
</evidence>
<dbReference type="GO" id="GO:0005886">
    <property type="term" value="C:plasma membrane"/>
    <property type="evidence" value="ECO:0007669"/>
    <property type="project" value="UniProtKB-SubCell"/>
</dbReference>
<dbReference type="RefSeq" id="WP_116063289.1">
    <property type="nucleotide sequence ID" value="NZ_QRDZ01000022.1"/>
</dbReference>